<evidence type="ECO:0000313" key="7">
    <source>
        <dbReference type="Proteomes" id="UP000887104"/>
    </source>
</evidence>
<keyword evidence="3" id="KW-0238">DNA-binding</keyword>
<comment type="similarity">
    <text evidence="1">Belongs to the type-I restriction system S methylase family.</text>
</comment>
<gene>
    <name evidence="6" type="ORF">TUM4438_13380</name>
</gene>
<dbReference type="InterPro" id="IPR000055">
    <property type="entry name" value="Restrct_endonuc_typeI_TRD"/>
</dbReference>
<dbReference type="Proteomes" id="UP000887104">
    <property type="component" value="Unassembled WGS sequence"/>
</dbReference>
<organism evidence="6 7">
    <name type="scientific">Shewanella sairae</name>
    <dbReference type="NCBI Taxonomy" id="190310"/>
    <lineage>
        <taxon>Bacteria</taxon>
        <taxon>Pseudomonadati</taxon>
        <taxon>Pseudomonadota</taxon>
        <taxon>Gammaproteobacteria</taxon>
        <taxon>Alteromonadales</taxon>
        <taxon>Shewanellaceae</taxon>
        <taxon>Shewanella</taxon>
    </lineage>
</organism>
<evidence type="ECO:0000256" key="1">
    <source>
        <dbReference type="ARBA" id="ARBA00010923"/>
    </source>
</evidence>
<dbReference type="RefSeq" id="WP_220780402.1">
    <property type="nucleotide sequence ID" value="NZ_BPEY01000017.1"/>
</dbReference>
<reference evidence="6" key="1">
    <citation type="submission" date="2021-05" db="EMBL/GenBank/DDBJ databases">
        <title>Molecular characterization for Shewanella algae harboring chromosomal blaOXA-55-like strains isolated from clinical and environment sample.</title>
        <authorList>
            <person name="Ohama Y."/>
            <person name="Aoki K."/>
            <person name="Harada S."/>
            <person name="Moriya K."/>
            <person name="Ishii Y."/>
            <person name="Tateda K."/>
        </authorList>
    </citation>
    <scope>NUCLEOTIDE SEQUENCE</scope>
    <source>
        <strain evidence="6">JCM 11563</strain>
    </source>
</reference>
<dbReference type="InterPro" id="IPR044946">
    <property type="entry name" value="Restrct_endonuc_typeI_TRD_sf"/>
</dbReference>
<feature type="coiled-coil region" evidence="4">
    <location>
        <begin position="171"/>
        <end position="198"/>
    </location>
</feature>
<proteinExistence type="inferred from homology"/>
<dbReference type="PANTHER" id="PTHR30408">
    <property type="entry name" value="TYPE-1 RESTRICTION ENZYME ECOKI SPECIFICITY PROTEIN"/>
    <property type="match status" value="1"/>
</dbReference>
<sequence length="439" mass="48300">MVTFNAIPEDWGFQPIGDYVEKMVGGAPLKPSDFSTSGVRVIPKKAVQFGGKIHFDIKTFCTSEFAESNKRNVVDNQFLITTLRDLVPSGPTIGVIGVLSEKGSFILAQGVYGLKTKNVDDGYLAQVSNTSWYRGEMRKVFVGSTQVHIRNQEFLDVKIPFPEQQKIAAILTSVDEVIEKTQAQIDKLKDLKTAMMQELLLPSEKSGVGTKQSAAALSNSERYIPHTEFKDSPVGRIPKSWGVVPLESLVKADKKITYGIVQAGPHCEGGVPYIRVSDMSSRHLTKKGMLLTSSDIAKKYERSAVCAGDIVYALRGMIGHVHIVPSELEGANLTQGTARISPSEAINTNYLLWAMRSPYVTLQNELEAKGSTFKEVTLASLRKMQIAVPSDSEQQFISATLSSIELKIFAVEDKLEQSKLLKKALMQDLLTGKVRVKLD</sequence>
<dbReference type="InterPro" id="IPR052021">
    <property type="entry name" value="Type-I_RS_S_subunit"/>
</dbReference>
<dbReference type="Gene3D" id="1.10.287.1120">
    <property type="entry name" value="Bipartite methylase S protein"/>
    <property type="match status" value="1"/>
</dbReference>
<dbReference type="CDD" id="cd17256">
    <property type="entry name" value="RMtype1_S_EcoJA65PI-TRD1-CR1_like"/>
    <property type="match status" value="1"/>
</dbReference>
<keyword evidence="4" id="KW-0175">Coiled coil</keyword>
<accession>A0ABQ4P884</accession>
<name>A0ABQ4P884_9GAMM</name>
<evidence type="ECO:0000313" key="6">
    <source>
        <dbReference type="EMBL" id="GIU43752.1"/>
    </source>
</evidence>
<dbReference type="EMBL" id="BPEY01000017">
    <property type="protein sequence ID" value="GIU43752.1"/>
    <property type="molecule type" value="Genomic_DNA"/>
</dbReference>
<evidence type="ECO:0000259" key="5">
    <source>
        <dbReference type="Pfam" id="PF01420"/>
    </source>
</evidence>
<keyword evidence="7" id="KW-1185">Reference proteome</keyword>
<dbReference type="Pfam" id="PF01420">
    <property type="entry name" value="Methylase_S"/>
    <property type="match status" value="2"/>
</dbReference>
<feature type="domain" description="Type I restriction modification DNA specificity" evidence="5">
    <location>
        <begin position="8"/>
        <end position="188"/>
    </location>
</feature>
<protein>
    <recommendedName>
        <fullName evidence="5">Type I restriction modification DNA specificity domain-containing protein</fullName>
    </recommendedName>
</protein>
<feature type="domain" description="Type I restriction modification DNA specificity" evidence="5">
    <location>
        <begin position="238"/>
        <end position="408"/>
    </location>
</feature>
<dbReference type="SUPFAM" id="SSF116734">
    <property type="entry name" value="DNA methylase specificity domain"/>
    <property type="match status" value="2"/>
</dbReference>
<keyword evidence="2" id="KW-0680">Restriction system</keyword>
<evidence type="ECO:0000256" key="3">
    <source>
        <dbReference type="ARBA" id="ARBA00023125"/>
    </source>
</evidence>
<dbReference type="Gene3D" id="3.90.220.20">
    <property type="entry name" value="DNA methylase specificity domains"/>
    <property type="match status" value="2"/>
</dbReference>
<evidence type="ECO:0000256" key="2">
    <source>
        <dbReference type="ARBA" id="ARBA00022747"/>
    </source>
</evidence>
<evidence type="ECO:0000256" key="4">
    <source>
        <dbReference type="SAM" id="Coils"/>
    </source>
</evidence>
<dbReference type="PANTHER" id="PTHR30408:SF12">
    <property type="entry name" value="TYPE I RESTRICTION ENZYME MJAVIII SPECIFICITY SUBUNIT"/>
    <property type="match status" value="1"/>
</dbReference>
<comment type="caution">
    <text evidence="6">The sequence shown here is derived from an EMBL/GenBank/DDBJ whole genome shotgun (WGS) entry which is preliminary data.</text>
</comment>